<dbReference type="CDD" id="cd03702">
    <property type="entry name" value="IF2_mtIF2_II"/>
    <property type="match status" value="1"/>
</dbReference>
<gene>
    <name evidence="13" type="ORF">DSL72_001016</name>
</gene>
<feature type="compositionally biased region" description="Polar residues" evidence="11">
    <location>
        <begin position="311"/>
        <end position="352"/>
    </location>
</feature>
<dbReference type="PANTHER" id="PTHR43381">
    <property type="entry name" value="TRANSLATION INITIATION FACTOR IF-2-RELATED"/>
    <property type="match status" value="1"/>
</dbReference>
<feature type="region of interest" description="Disordered" evidence="11">
    <location>
        <begin position="423"/>
        <end position="555"/>
    </location>
</feature>
<keyword evidence="4" id="KW-0547">Nucleotide-binding</keyword>
<feature type="compositionally biased region" description="Basic and acidic residues" evidence="11">
    <location>
        <begin position="191"/>
        <end position="212"/>
    </location>
</feature>
<keyword evidence="5" id="KW-0648">Protein biosynthesis</keyword>
<feature type="compositionally biased region" description="Pro residues" evidence="11">
    <location>
        <begin position="256"/>
        <end position="268"/>
    </location>
</feature>
<dbReference type="GO" id="GO:0005525">
    <property type="term" value="F:GTP binding"/>
    <property type="evidence" value="ECO:0007669"/>
    <property type="project" value="UniProtKB-KW"/>
</dbReference>
<dbReference type="InterPro" id="IPR006847">
    <property type="entry name" value="IF2_N"/>
</dbReference>
<feature type="compositionally biased region" description="Gly residues" evidence="11">
    <location>
        <begin position="79"/>
        <end position="93"/>
    </location>
</feature>
<keyword evidence="6" id="KW-0809">Transit peptide</keyword>
<evidence type="ECO:0000256" key="5">
    <source>
        <dbReference type="ARBA" id="ARBA00022917"/>
    </source>
</evidence>
<dbReference type="CDD" id="cd01887">
    <property type="entry name" value="IF2_eIF5B"/>
    <property type="match status" value="1"/>
</dbReference>
<dbReference type="Gene3D" id="3.40.50.300">
    <property type="entry name" value="P-loop containing nucleotide triphosphate hydrolases"/>
    <property type="match status" value="1"/>
</dbReference>
<dbReference type="FunFam" id="3.40.50.300:FF:000019">
    <property type="entry name" value="Translation initiation factor IF-2"/>
    <property type="match status" value="1"/>
</dbReference>
<reference evidence="13" key="1">
    <citation type="submission" date="2020-10" db="EMBL/GenBank/DDBJ databases">
        <title>Genome Sequence of Monilinia vaccinii-corymbosi Sheds Light on Mummy Berry Disease Infection of Blueberry and Mating Type.</title>
        <authorList>
            <person name="Yow A.G."/>
            <person name="Zhang Y."/>
            <person name="Bansal K."/>
            <person name="Eacker S.M."/>
            <person name="Sullivan S."/>
            <person name="Liachko I."/>
            <person name="Cubeta M.A."/>
            <person name="Rollins J.A."/>
            <person name="Ashrafi H."/>
        </authorList>
    </citation>
    <scope>NUCLEOTIDE SEQUENCE</scope>
    <source>
        <strain evidence="13">RL-1</strain>
    </source>
</reference>
<dbReference type="PANTHER" id="PTHR43381:SF20">
    <property type="entry name" value="TRANSLATION INITIATION FACTOR IF-2, MITOCHONDRIAL"/>
    <property type="match status" value="1"/>
</dbReference>
<dbReference type="GO" id="GO:0005739">
    <property type="term" value="C:mitochondrion"/>
    <property type="evidence" value="ECO:0007669"/>
    <property type="project" value="UniProtKB-SubCell"/>
</dbReference>
<dbReference type="InterPro" id="IPR009000">
    <property type="entry name" value="Transl_B-barrel_sf"/>
</dbReference>
<comment type="subcellular location">
    <subcellularLocation>
        <location evidence="1">Mitochondrion</location>
    </subcellularLocation>
</comment>
<dbReference type="Pfam" id="PF11987">
    <property type="entry name" value="IF-2"/>
    <property type="match status" value="1"/>
</dbReference>
<dbReference type="FunFam" id="3.40.50.10050:FF:000001">
    <property type="entry name" value="Translation initiation factor IF-2"/>
    <property type="match status" value="1"/>
</dbReference>
<dbReference type="FunFam" id="2.40.30.10:FF:000007">
    <property type="entry name" value="Translation initiation factor IF-2"/>
    <property type="match status" value="1"/>
</dbReference>
<evidence type="ECO:0000313" key="14">
    <source>
        <dbReference type="Proteomes" id="UP000672032"/>
    </source>
</evidence>
<dbReference type="EMBL" id="CP063406">
    <property type="protein sequence ID" value="QSZ31451.1"/>
    <property type="molecule type" value="Genomic_DNA"/>
</dbReference>
<feature type="compositionally biased region" description="Basic and acidic residues" evidence="11">
    <location>
        <begin position="541"/>
        <end position="555"/>
    </location>
</feature>
<dbReference type="Proteomes" id="UP000672032">
    <property type="component" value="Chromosome 2"/>
</dbReference>
<dbReference type="InterPro" id="IPR000795">
    <property type="entry name" value="T_Tr_GTP-bd_dom"/>
</dbReference>
<feature type="region of interest" description="Disordered" evidence="11">
    <location>
        <begin position="941"/>
        <end position="997"/>
    </location>
</feature>
<dbReference type="GO" id="GO:0003743">
    <property type="term" value="F:translation initiation factor activity"/>
    <property type="evidence" value="ECO:0007669"/>
    <property type="project" value="UniProtKB-KW"/>
</dbReference>
<dbReference type="Pfam" id="PF00009">
    <property type="entry name" value="GTP_EFTU"/>
    <property type="match status" value="1"/>
</dbReference>
<keyword evidence="8" id="KW-0342">GTP-binding</keyword>
<evidence type="ECO:0000259" key="12">
    <source>
        <dbReference type="PROSITE" id="PS51722"/>
    </source>
</evidence>
<dbReference type="SUPFAM" id="SSF52540">
    <property type="entry name" value="P-loop containing nucleoside triphosphate hydrolases"/>
    <property type="match status" value="1"/>
</dbReference>
<dbReference type="NCBIfam" id="TIGR00231">
    <property type="entry name" value="small_GTP"/>
    <property type="match status" value="1"/>
</dbReference>
<dbReference type="HAMAP" id="MF_00100_B">
    <property type="entry name" value="IF_2_B"/>
    <property type="match status" value="1"/>
</dbReference>
<keyword evidence="3" id="KW-0396">Initiation factor</keyword>
<dbReference type="Pfam" id="PF22042">
    <property type="entry name" value="EF-G_D2"/>
    <property type="match status" value="1"/>
</dbReference>
<evidence type="ECO:0000256" key="7">
    <source>
        <dbReference type="ARBA" id="ARBA00023128"/>
    </source>
</evidence>
<dbReference type="InterPro" id="IPR053905">
    <property type="entry name" value="EF-G-like_DII"/>
</dbReference>
<feature type="region of interest" description="Disordered" evidence="11">
    <location>
        <begin position="191"/>
        <end position="383"/>
    </location>
</feature>
<evidence type="ECO:0000313" key="13">
    <source>
        <dbReference type="EMBL" id="QSZ31451.1"/>
    </source>
</evidence>
<evidence type="ECO:0000256" key="3">
    <source>
        <dbReference type="ARBA" id="ARBA00022540"/>
    </source>
</evidence>
<comment type="similarity">
    <text evidence="2">Belongs to the TRAFAC class translation factor GTPase superfamily. Classic translation factor GTPase family. IF-2 subfamily.</text>
</comment>
<feature type="compositionally biased region" description="Pro residues" evidence="11">
    <location>
        <begin position="356"/>
        <end position="368"/>
    </location>
</feature>
<dbReference type="InterPro" id="IPR000178">
    <property type="entry name" value="TF_IF2_bacterial-like"/>
</dbReference>
<dbReference type="Pfam" id="PF04760">
    <property type="entry name" value="IF2_N"/>
    <property type="match status" value="1"/>
</dbReference>
<feature type="compositionally biased region" description="Basic and acidic residues" evidence="11">
    <location>
        <begin position="941"/>
        <end position="967"/>
    </location>
</feature>
<organism evidence="13 14">
    <name type="scientific">Monilinia vaccinii-corymbosi</name>
    <dbReference type="NCBI Taxonomy" id="61207"/>
    <lineage>
        <taxon>Eukaryota</taxon>
        <taxon>Fungi</taxon>
        <taxon>Dikarya</taxon>
        <taxon>Ascomycota</taxon>
        <taxon>Pezizomycotina</taxon>
        <taxon>Leotiomycetes</taxon>
        <taxon>Helotiales</taxon>
        <taxon>Sclerotiniaceae</taxon>
        <taxon>Monilinia</taxon>
    </lineage>
</organism>
<dbReference type="PROSITE" id="PS01176">
    <property type="entry name" value="IF2"/>
    <property type="match status" value="1"/>
</dbReference>
<proteinExistence type="inferred from homology"/>
<keyword evidence="7" id="KW-0496">Mitochondrion</keyword>
<dbReference type="SUPFAM" id="SSF50447">
    <property type="entry name" value="Translation proteins"/>
    <property type="match status" value="2"/>
</dbReference>
<evidence type="ECO:0000256" key="11">
    <source>
        <dbReference type="SAM" id="MobiDB-lite"/>
    </source>
</evidence>
<dbReference type="InterPro" id="IPR015760">
    <property type="entry name" value="TIF_IF2"/>
</dbReference>
<protein>
    <recommendedName>
        <fullName evidence="10">Translation initiation factor IF-2, mitochondrial</fullName>
    </recommendedName>
</protein>
<dbReference type="InterPro" id="IPR005225">
    <property type="entry name" value="Small_GTP-bd"/>
</dbReference>
<dbReference type="InterPro" id="IPR044145">
    <property type="entry name" value="IF2_II"/>
</dbReference>
<name>A0A8A3P768_9HELO</name>
<dbReference type="AlphaFoldDB" id="A0A8A3P768"/>
<dbReference type="PROSITE" id="PS51722">
    <property type="entry name" value="G_TR_2"/>
    <property type="match status" value="1"/>
</dbReference>
<accession>A0A8A3P768</accession>
<dbReference type="Gene3D" id="3.40.50.10050">
    <property type="entry name" value="Translation initiation factor IF- 2, domain 3"/>
    <property type="match status" value="1"/>
</dbReference>
<feature type="region of interest" description="Disordered" evidence="11">
    <location>
        <begin position="111"/>
        <end position="167"/>
    </location>
</feature>
<dbReference type="Gene3D" id="2.40.30.10">
    <property type="entry name" value="Translation factors"/>
    <property type="match status" value="2"/>
</dbReference>
<evidence type="ECO:0000256" key="2">
    <source>
        <dbReference type="ARBA" id="ARBA00007733"/>
    </source>
</evidence>
<evidence type="ECO:0000256" key="8">
    <source>
        <dbReference type="ARBA" id="ARBA00023134"/>
    </source>
</evidence>
<dbReference type="InterPro" id="IPR027417">
    <property type="entry name" value="P-loop_NTPase"/>
</dbReference>
<dbReference type="CDD" id="cd03692">
    <property type="entry name" value="mtIF2_IVc"/>
    <property type="match status" value="1"/>
</dbReference>
<evidence type="ECO:0000256" key="10">
    <source>
        <dbReference type="ARBA" id="ARBA00044200"/>
    </source>
</evidence>
<feature type="region of interest" description="Disordered" evidence="11">
    <location>
        <begin position="28"/>
        <end position="93"/>
    </location>
</feature>
<evidence type="ECO:0000256" key="4">
    <source>
        <dbReference type="ARBA" id="ARBA00022741"/>
    </source>
</evidence>
<dbReference type="InterPro" id="IPR023115">
    <property type="entry name" value="TIF_IF2_dom3"/>
</dbReference>
<evidence type="ECO:0000256" key="1">
    <source>
        <dbReference type="ARBA" id="ARBA00004173"/>
    </source>
</evidence>
<sequence>MRRGRGVLKDPTTPSVCAFCWHRLGATRGPPQVQRRFLQSSDSRSKPPGEGAAVRESEDDESTLPLPQQTPAASWRSGPGVGKGMGMGMGMGNGFAKPSFGASKVPGVGSGASFGRPAAGIPMKSRIPDPPKPEPPVEELPISQPRKINIPSGPGPEFTRGNKPLPLSHEARIELARRAALRKQEMDIYEMNKQRAQPDGHLRFFTKDDNRIRSQTSSEIINNSTEATTASEITKGSSEDASQWAQLRKKVEEKPPPPPPPSPPPPQDPIAEAQTKREREASSGTYTPLRNKIPSERGTFAEVPRADMWSRPNNYDRGNTATSTPQRTSWNNYRPSQDSAISRPSFNSTSRMTPEPAHPPQPTRPTEPAPFARSTSKTFGSVGPSGFSSFGAGFGKAGGSGFKIPGLKVPDPLSEPVIGRAVENPVQKPVEEQVENPVQKPVEEQVENPVQKPVEEQVENPVQKPVEELVEYRSLSTEAEEPTLDGREPDTQAISSPSESEILHRKFSGRFAVGDAPITKSSQNREPKNAHGKGSKKQGRRSREMKLYQDEDEERGLAAERAEMKKQRKREKAAEKAAAPTPIILPEFISVSNLAVALRVKLDDFLEKMVELGFEDVNHDHILNAENAGLIAMEYNFEAIIERGESEDLKPRPPAEDPSILPQRAPVITIMGHVDHGKTTILDYLRKSSVAASEHGGITQHIGAFSVPMPSGKTITFLDTPGHEAFLSMRQRGANVTDIVILVVAADDSVKPQTIEAINHAKAAKVPIIVAINKIDKPEIDIERVKQDLARHGVDIEDYGGDTQVVCVSGLTGKGMDDLEEAAVTLSEILDMRAEKDGPAEGYVIETSIKSMGKVATILVRRGTMRPGDFIVAGRTWARIRCLRNEAGVNIDEAGPGTPVEIDGWREQPVAGDEAIQAPDEAKAKSVIQFRLEKEERDKLAADMEAINESRKIEHDKREREKAEKEAALTGEEGENGEKGEASNTTTPDQKPTGPKPVYFIVKGDVSGSVEAVMDQLKAAGTKEVEAIVLRSGVGKLSEFDIEHAATAKGYVINFNTEVEPSISQFAAQNKVQILDHNIIYRLMDDVRAEMSKFLPPLVTQRVLGEAMVAQIFEINFKGRKNKNVAGCKVRNGTIPKDARYRVLRDGEKIFDGKLETLKNAKKDVQEMRKGGECGMSFVGWTDFQVGDRIQAYEEIQEKRYL</sequence>
<dbReference type="InterPro" id="IPR036925">
    <property type="entry name" value="TIF_IF2_dom3_sf"/>
</dbReference>
<feature type="compositionally biased region" description="Polar residues" evidence="11">
    <location>
        <begin position="213"/>
        <end position="245"/>
    </location>
</feature>
<evidence type="ECO:0000256" key="6">
    <source>
        <dbReference type="ARBA" id="ARBA00022946"/>
    </source>
</evidence>
<evidence type="ECO:0000256" key="9">
    <source>
        <dbReference type="ARBA" id="ARBA00025162"/>
    </source>
</evidence>
<keyword evidence="14" id="KW-1185">Reference proteome</keyword>
<feature type="domain" description="Tr-type G" evidence="12">
    <location>
        <begin position="663"/>
        <end position="831"/>
    </location>
</feature>
<dbReference type="GO" id="GO:0003924">
    <property type="term" value="F:GTPase activity"/>
    <property type="evidence" value="ECO:0007669"/>
    <property type="project" value="InterPro"/>
</dbReference>
<feature type="compositionally biased region" description="Basic residues" evidence="11">
    <location>
        <begin position="530"/>
        <end position="540"/>
    </location>
</feature>
<dbReference type="OrthoDB" id="361630at2759"/>
<dbReference type="FunFam" id="2.40.30.10:FF:000008">
    <property type="entry name" value="Translation initiation factor IF-2"/>
    <property type="match status" value="1"/>
</dbReference>
<dbReference type="SUPFAM" id="SSF52156">
    <property type="entry name" value="Initiation factor IF2/eIF5b, domain 3"/>
    <property type="match status" value="1"/>
</dbReference>
<comment type="function">
    <text evidence="9">One of the essential components for the initiation of protein synthesis. Protects formylmethionyl-tRNA from spontaneous hydrolysis and promotes its binding to the 30S ribosomal subunits. Also involved in the hydrolysis of GTP during the formation of the 70S ribosomal complex.</text>
</comment>